<dbReference type="InParanoid" id="A0A078A3I0"/>
<feature type="region of interest" description="Disordered" evidence="2">
    <location>
        <begin position="141"/>
        <end position="167"/>
    </location>
</feature>
<gene>
    <name evidence="3" type="primary">Contig19614.g20794</name>
    <name evidence="3" type="ORF">STYLEM_5069</name>
</gene>
<feature type="coiled-coil region" evidence="1">
    <location>
        <begin position="193"/>
        <end position="220"/>
    </location>
</feature>
<keyword evidence="1" id="KW-0175">Coiled coil</keyword>
<name>A0A078A3I0_STYLE</name>
<protein>
    <submittedName>
        <fullName evidence="3">Uncharacterized protein</fullName>
    </submittedName>
</protein>
<evidence type="ECO:0000313" key="4">
    <source>
        <dbReference type="Proteomes" id="UP000039865"/>
    </source>
</evidence>
<dbReference type="Proteomes" id="UP000039865">
    <property type="component" value="Unassembled WGS sequence"/>
</dbReference>
<dbReference type="EMBL" id="CCKQ01004924">
    <property type="protein sequence ID" value="CDW76073.1"/>
    <property type="molecule type" value="Genomic_DNA"/>
</dbReference>
<sequence>MIYLNSNEDQTQIVDQQNDYEDENYLEEACEKNNQQYNDFDSHISFSGESLSIQVRLDQPIHAQDPNQQQKLDKTDCQSLEKNDITRGININPFNYFFSDLNNCKNQQLGNNCQIQLEPAPEFSDQNHLIEEDDYDFLEKSDTSQLQISRKDSLKQSRKKGRPYKGKCANREGREDMVVEKRAIFRALKNIIQKDYKEFLSILEQQIQQLENEQFKEQVLETIESFKHCMSYDHIKNTKSKRFIKQNYSKILGNVCYRYSRLSKEKFFNNTSCSYIFKMAISHLRQYIDETFKKNISVHQELLQQFADVVEKSTF</sequence>
<evidence type="ECO:0000256" key="1">
    <source>
        <dbReference type="SAM" id="Coils"/>
    </source>
</evidence>
<dbReference type="AlphaFoldDB" id="A0A078A3I0"/>
<reference evidence="3 4" key="1">
    <citation type="submission" date="2014-06" db="EMBL/GenBank/DDBJ databases">
        <authorList>
            <person name="Swart Estienne"/>
        </authorList>
    </citation>
    <scope>NUCLEOTIDE SEQUENCE [LARGE SCALE GENOMIC DNA]</scope>
    <source>
        <strain evidence="3 4">130c</strain>
    </source>
</reference>
<evidence type="ECO:0000313" key="3">
    <source>
        <dbReference type="EMBL" id="CDW76073.1"/>
    </source>
</evidence>
<evidence type="ECO:0000256" key="2">
    <source>
        <dbReference type="SAM" id="MobiDB-lite"/>
    </source>
</evidence>
<feature type="compositionally biased region" description="Basic residues" evidence="2">
    <location>
        <begin position="156"/>
        <end position="165"/>
    </location>
</feature>
<accession>A0A078A3I0</accession>
<organism evidence="3 4">
    <name type="scientific">Stylonychia lemnae</name>
    <name type="common">Ciliate</name>
    <dbReference type="NCBI Taxonomy" id="5949"/>
    <lineage>
        <taxon>Eukaryota</taxon>
        <taxon>Sar</taxon>
        <taxon>Alveolata</taxon>
        <taxon>Ciliophora</taxon>
        <taxon>Intramacronucleata</taxon>
        <taxon>Spirotrichea</taxon>
        <taxon>Stichotrichia</taxon>
        <taxon>Sporadotrichida</taxon>
        <taxon>Oxytrichidae</taxon>
        <taxon>Stylonychinae</taxon>
        <taxon>Stylonychia</taxon>
    </lineage>
</organism>
<keyword evidence="4" id="KW-1185">Reference proteome</keyword>
<proteinExistence type="predicted"/>